<proteinExistence type="inferred from homology"/>
<dbReference type="SUPFAM" id="SSF109910">
    <property type="entry name" value="YgfY-like"/>
    <property type="match status" value="1"/>
</dbReference>
<dbReference type="GO" id="GO:0006121">
    <property type="term" value="P:mitochondrial electron transport, succinate to ubiquinone"/>
    <property type="evidence" value="ECO:0007669"/>
    <property type="project" value="UniProtKB-UniRule"/>
</dbReference>
<reference evidence="5" key="2">
    <citation type="submission" date="2025-08" db="UniProtKB">
        <authorList>
            <consortium name="Ensembl"/>
        </authorList>
    </citation>
    <scope>IDENTIFICATION</scope>
</reference>
<accession>A0AAX7TNB5</accession>
<dbReference type="AlphaFoldDB" id="A0AAX7TNB5"/>
<dbReference type="InterPro" id="IPR036714">
    <property type="entry name" value="SDH_sf"/>
</dbReference>
<dbReference type="Pfam" id="PF03937">
    <property type="entry name" value="Sdh5"/>
    <property type="match status" value="1"/>
</dbReference>
<dbReference type="GO" id="GO:0034553">
    <property type="term" value="P:mitochondrial respiratory chain complex II assembly"/>
    <property type="evidence" value="ECO:0007669"/>
    <property type="project" value="TreeGrafter"/>
</dbReference>
<dbReference type="Ensembl" id="ENSACLT00000079057.1">
    <property type="protein sequence ID" value="ENSACLP00000058668.1"/>
    <property type="gene ID" value="ENSACLG00000026674.2"/>
</dbReference>
<dbReference type="PANTHER" id="PTHR12469:SF2">
    <property type="entry name" value="SUCCINATE DEHYDROGENASE ASSEMBLY FACTOR 2, MITOCHONDRIAL"/>
    <property type="match status" value="1"/>
</dbReference>
<comment type="function">
    <text evidence="4">Plays an essential role in the assembly of succinate dehydrogenase (SDH), an enzyme complex (also referred to as respiratory complex II) that is a component of both the tricarboxylic acid (TCA) cycle and the mitochondrial electron transport chain, and which couples the oxidation of succinate to fumarate with the reduction of ubiquinone (coenzyme Q) to ubiquinol. Required for flavinylation (covalent attachment of FAD) of the flavoprotein subunit SDHA of the SDH catalytic dimer.</text>
</comment>
<protein>
    <recommendedName>
        <fullName evidence="4">Succinate dehydrogenase assembly factor 2, mitochondrial</fullName>
        <shortName evidence="4">SDH assembly factor 2</shortName>
        <shortName evidence="4">SDHAF2</shortName>
    </recommendedName>
</protein>
<dbReference type="GeneTree" id="ENSGT00390000001149"/>
<dbReference type="HAMAP" id="MF_03057">
    <property type="entry name" value="SDHAF2"/>
    <property type="match status" value="1"/>
</dbReference>
<keyword evidence="2 4" id="KW-0496">Mitochondrion</keyword>
<dbReference type="InterPro" id="IPR028882">
    <property type="entry name" value="SDHAF2"/>
</dbReference>
<dbReference type="GO" id="GO:0010719">
    <property type="term" value="P:negative regulation of epithelial to mesenchymal transition"/>
    <property type="evidence" value="ECO:0007669"/>
    <property type="project" value="UniProtKB-ARBA"/>
</dbReference>
<sequence length="160" mass="18618">MLSSIVAKRLVTGMCQAAWRPAITGLVSSRGYRGDSPEDTKVDLIEIPLPPWKENPSEPIDIKRRRLLYESRKRGMLENCILLSLFAKRYLNTMTENQLKQYDRLINEPSNDWDIYYWATALFIKSSNTSLQLLLQPMTMLGMLLQHEKKKDCLYKLTFS</sequence>
<name>A0AAX7TNB5_ASTCA</name>
<evidence type="ECO:0000313" key="5">
    <source>
        <dbReference type="Ensembl" id="ENSACLP00000058668.1"/>
    </source>
</evidence>
<dbReference type="Gene3D" id="1.10.150.250">
    <property type="entry name" value="Flavinator of succinate dehydrogenase"/>
    <property type="match status" value="1"/>
</dbReference>
<dbReference type="GO" id="GO:0006099">
    <property type="term" value="P:tricarboxylic acid cycle"/>
    <property type="evidence" value="ECO:0007669"/>
    <property type="project" value="TreeGrafter"/>
</dbReference>
<evidence type="ECO:0000313" key="6">
    <source>
        <dbReference type="Proteomes" id="UP000265100"/>
    </source>
</evidence>
<dbReference type="GO" id="GO:0005759">
    <property type="term" value="C:mitochondrial matrix"/>
    <property type="evidence" value="ECO:0007669"/>
    <property type="project" value="UniProtKB-SubCell"/>
</dbReference>
<dbReference type="Proteomes" id="UP000265100">
    <property type="component" value="Chromosome 1"/>
</dbReference>
<dbReference type="InterPro" id="IPR005631">
    <property type="entry name" value="SDH"/>
</dbReference>
<comment type="subunit">
    <text evidence="4">Interacts with SDHA within the SDH catalytic dimer.</text>
</comment>
<reference evidence="5" key="3">
    <citation type="submission" date="2025-09" db="UniProtKB">
        <authorList>
            <consortium name="Ensembl"/>
        </authorList>
    </citation>
    <scope>IDENTIFICATION</scope>
</reference>
<dbReference type="FunFam" id="1.10.150.250:FF:000002">
    <property type="entry name" value="Succinate dehydrogenase assembly factor 2, mitochondrial"/>
    <property type="match status" value="1"/>
</dbReference>
<reference evidence="5" key="1">
    <citation type="submission" date="2018-05" db="EMBL/GenBank/DDBJ databases">
        <authorList>
            <person name="Datahose"/>
        </authorList>
    </citation>
    <scope>NUCLEOTIDE SEQUENCE</scope>
</reference>
<evidence type="ECO:0000256" key="1">
    <source>
        <dbReference type="ARBA" id="ARBA00004305"/>
    </source>
</evidence>
<keyword evidence="3 4" id="KW-0143">Chaperone</keyword>
<gene>
    <name evidence="4" type="primary">SDHAF2</name>
    <name evidence="4" type="synonym">PGL2</name>
    <name evidence="4" type="synonym">SDH5</name>
</gene>
<keyword evidence="6" id="KW-1185">Reference proteome</keyword>
<organism evidence="5 6">
    <name type="scientific">Astatotilapia calliptera</name>
    <name type="common">Eastern happy</name>
    <name type="synonym">Chromis callipterus</name>
    <dbReference type="NCBI Taxonomy" id="8154"/>
    <lineage>
        <taxon>Eukaryota</taxon>
        <taxon>Metazoa</taxon>
        <taxon>Chordata</taxon>
        <taxon>Craniata</taxon>
        <taxon>Vertebrata</taxon>
        <taxon>Euteleostomi</taxon>
        <taxon>Actinopterygii</taxon>
        <taxon>Neopterygii</taxon>
        <taxon>Teleostei</taxon>
        <taxon>Neoteleostei</taxon>
        <taxon>Acanthomorphata</taxon>
        <taxon>Ovalentaria</taxon>
        <taxon>Cichlomorphae</taxon>
        <taxon>Cichliformes</taxon>
        <taxon>Cichlidae</taxon>
        <taxon>African cichlids</taxon>
        <taxon>Pseudocrenilabrinae</taxon>
        <taxon>Haplochromini</taxon>
        <taxon>Astatotilapia</taxon>
    </lineage>
</organism>
<evidence type="ECO:0000256" key="4">
    <source>
        <dbReference type="HAMAP-Rule" id="MF_03057"/>
    </source>
</evidence>
<comment type="similarity">
    <text evidence="4">Belongs to the SDHAF2 family.</text>
</comment>
<dbReference type="PANTHER" id="PTHR12469">
    <property type="entry name" value="PROTEIN EMI5 HOMOLOG, MITOCHONDRIAL"/>
    <property type="match status" value="1"/>
</dbReference>
<evidence type="ECO:0000256" key="3">
    <source>
        <dbReference type="ARBA" id="ARBA00023186"/>
    </source>
</evidence>
<comment type="subcellular location">
    <subcellularLocation>
        <location evidence="1 4">Mitochondrion matrix</location>
    </subcellularLocation>
</comment>
<dbReference type="GO" id="GO:0090090">
    <property type="term" value="P:negative regulation of canonical Wnt signaling pathway"/>
    <property type="evidence" value="ECO:0007669"/>
    <property type="project" value="UniProtKB-ARBA"/>
</dbReference>
<evidence type="ECO:0000256" key="2">
    <source>
        <dbReference type="ARBA" id="ARBA00023128"/>
    </source>
</evidence>